<dbReference type="PROSITE" id="PS51257">
    <property type="entry name" value="PROKAR_LIPOPROTEIN"/>
    <property type="match status" value="1"/>
</dbReference>
<name>A0A6G8RWM9_9GAMM</name>
<feature type="chain" id="PRO_5026204457" evidence="1">
    <location>
        <begin position="22"/>
        <end position="133"/>
    </location>
</feature>
<proteinExistence type="predicted"/>
<evidence type="ECO:0000313" key="3">
    <source>
        <dbReference type="Proteomes" id="UP000502297"/>
    </source>
</evidence>
<dbReference type="Gene3D" id="4.10.640.20">
    <property type="match status" value="1"/>
</dbReference>
<dbReference type="EMBL" id="CP049801">
    <property type="protein sequence ID" value="QIO06275.1"/>
    <property type="molecule type" value="Genomic_DNA"/>
</dbReference>
<sequence>MEKVWLMASVLGLLVSGCSTVATQESATQVRDSKCKVNPNIARNAIPKTPNNMSLPSFGRGIIGWGTGMDGAKTRLENVTQADVQGFKEKGVTLAMVQEWQTFYENETRRNDCNPTAPYRAQLMKKIAEFWVD</sequence>
<reference evidence="2 3" key="1">
    <citation type="submission" date="2020-03" db="EMBL/GenBank/DDBJ databases">
        <authorList>
            <person name="Zhu W."/>
        </authorList>
    </citation>
    <scope>NUCLEOTIDE SEQUENCE [LARGE SCALE GENOMIC DNA]</scope>
    <source>
        <strain evidence="2 3">323-1</strain>
    </source>
</reference>
<dbReference type="InterPro" id="IPR032538">
    <property type="entry name" value="DUF4951"/>
</dbReference>
<protein>
    <submittedName>
        <fullName evidence="2">DUF4951 domain-containing protein</fullName>
    </submittedName>
</protein>
<dbReference type="RefSeq" id="WP_166224272.1">
    <property type="nucleotide sequence ID" value="NZ_CP049801.1"/>
</dbReference>
<evidence type="ECO:0000313" key="2">
    <source>
        <dbReference type="EMBL" id="QIO06275.1"/>
    </source>
</evidence>
<dbReference type="KEGG" id="asha:G8E00_10055"/>
<dbReference type="Pfam" id="PF16309">
    <property type="entry name" value="DUF4951"/>
    <property type="match status" value="1"/>
</dbReference>
<dbReference type="InterPro" id="IPR038343">
    <property type="entry name" value="DUF4951_sf"/>
</dbReference>
<keyword evidence="3" id="KW-1185">Reference proteome</keyword>
<dbReference type="AlphaFoldDB" id="A0A6G8RWM9"/>
<accession>A0A6G8RWM9</accession>
<evidence type="ECO:0000256" key="1">
    <source>
        <dbReference type="SAM" id="SignalP"/>
    </source>
</evidence>
<organism evidence="2 3">
    <name type="scientific">Acinetobacter shaoyimingii</name>
    <dbReference type="NCBI Taxonomy" id="2715164"/>
    <lineage>
        <taxon>Bacteria</taxon>
        <taxon>Pseudomonadati</taxon>
        <taxon>Pseudomonadota</taxon>
        <taxon>Gammaproteobacteria</taxon>
        <taxon>Moraxellales</taxon>
        <taxon>Moraxellaceae</taxon>
        <taxon>Acinetobacter</taxon>
    </lineage>
</organism>
<gene>
    <name evidence="2" type="ORF">G8E00_10055</name>
</gene>
<dbReference type="Proteomes" id="UP000502297">
    <property type="component" value="Chromosome"/>
</dbReference>
<keyword evidence="1" id="KW-0732">Signal</keyword>
<feature type="signal peptide" evidence="1">
    <location>
        <begin position="1"/>
        <end position="21"/>
    </location>
</feature>